<dbReference type="GO" id="GO:0005743">
    <property type="term" value="C:mitochondrial inner membrane"/>
    <property type="evidence" value="ECO:0007669"/>
    <property type="project" value="UniProtKB-SubCell"/>
</dbReference>
<dbReference type="PRINTS" id="PR01436">
    <property type="entry name" value="NADHDHGNASE2"/>
</dbReference>
<organism evidence="21">
    <name type="scientific">Metcalfa pruinosa</name>
    <dbReference type="NCBI Taxonomy" id="1185500"/>
    <lineage>
        <taxon>Eukaryota</taxon>
        <taxon>Metazoa</taxon>
        <taxon>Ecdysozoa</taxon>
        <taxon>Arthropoda</taxon>
        <taxon>Hexapoda</taxon>
        <taxon>Insecta</taxon>
        <taxon>Pterygota</taxon>
        <taxon>Neoptera</taxon>
        <taxon>Paraneoptera</taxon>
        <taxon>Hemiptera</taxon>
        <taxon>Auchenorrhyncha</taxon>
        <taxon>Fulgoroidea</taxon>
        <taxon>Flatidae</taxon>
        <taxon>Flatidae incertae sedis</taxon>
        <taxon>Metcalfa</taxon>
    </lineage>
</organism>
<feature type="domain" description="NADH:quinone oxidoreductase/Mrp antiporter transmembrane" evidence="20">
    <location>
        <begin position="24"/>
        <end position="271"/>
    </location>
</feature>
<comment type="function">
    <text evidence="18">Core subunit of the mitochondrial membrane respiratory chain NADH dehydrogenase (Complex I) which catalyzes electron transfer from NADH through the respiratory chain, using ubiquinone as an electron acceptor. Essential for the catalytic activity and assembly of complex I.</text>
</comment>
<keyword evidence="6" id="KW-0813">Transport</keyword>
<keyword evidence="9 18" id="KW-0999">Mitochondrion inner membrane</keyword>
<protein>
    <recommendedName>
        <fullName evidence="5 18">NADH-ubiquinone oxidoreductase chain 2</fullName>
        <ecNumber evidence="4 18">7.1.1.2</ecNumber>
    </recommendedName>
</protein>
<evidence type="ECO:0000256" key="6">
    <source>
        <dbReference type="ARBA" id="ARBA00022448"/>
    </source>
</evidence>
<dbReference type="GO" id="GO:0008137">
    <property type="term" value="F:NADH dehydrogenase (ubiquinone) activity"/>
    <property type="evidence" value="ECO:0007669"/>
    <property type="project" value="UniProtKB-EC"/>
</dbReference>
<comment type="function">
    <text evidence="1">Core subunit of the mitochondrial membrane respiratory chain NADH dehydrogenase (Complex I) that is believed to belong to the minimal assembly required for catalysis. Complex I functions in the transfer of electrons from NADH to the respiratory chain. The immediate electron acceptor for the enzyme is believed to be ubiquinone.</text>
</comment>
<feature type="signal peptide" evidence="19">
    <location>
        <begin position="1"/>
        <end position="21"/>
    </location>
</feature>
<reference evidence="21" key="1">
    <citation type="journal article" date="2020" name="Insects">
        <title>Tracing the Invasion and Expansion Characteristics of the Flatid Planthopper, Metcalfa pruinosa (Hemiptera: Flatidae), in Korea Using Mitochondrial DNA Sequences.</title>
        <authorList>
            <person name="Lee K.H."/>
            <person name="Jeong J.S."/>
            <person name="Park J.S."/>
            <person name="Kim M.J."/>
            <person name="Jeong N.R."/>
            <person name="Jeong S.Y."/>
            <person name="Lee G.S."/>
            <person name="Lee W."/>
            <person name="Kim I."/>
        </authorList>
    </citation>
    <scope>NUCLEOTIDE SEQUENCE</scope>
</reference>
<keyword evidence="13 18" id="KW-0520">NAD</keyword>
<gene>
    <name evidence="21" type="primary">ND2</name>
</gene>
<comment type="subcellular location">
    <subcellularLocation>
        <location evidence="2 18">Mitochondrion inner membrane</location>
        <topology evidence="2 18">Multi-pass membrane protein</topology>
    </subcellularLocation>
</comment>
<geneLocation type="mitochondrion" evidence="21"/>
<dbReference type="Pfam" id="PF00361">
    <property type="entry name" value="Proton_antipo_M"/>
    <property type="match status" value="1"/>
</dbReference>
<dbReference type="EMBL" id="MN417319">
    <property type="protein sequence ID" value="QWV61018.1"/>
    <property type="molecule type" value="Genomic_DNA"/>
</dbReference>
<keyword evidence="11 18" id="KW-0249">Electron transport</keyword>
<evidence type="ECO:0000256" key="2">
    <source>
        <dbReference type="ARBA" id="ARBA00004448"/>
    </source>
</evidence>
<evidence type="ECO:0000256" key="11">
    <source>
        <dbReference type="ARBA" id="ARBA00022982"/>
    </source>
</evidence>
<dbReference type="InterPro" id="IPR050175">
    <property type="entry name" value="Complex_I_Subunit_2"/>
</dbReference>
<keyword evidence="7 18" id="KW-0679">Respiratory chain</keyword>
<dbReference type="InterPro" id="IPR003917">
    <property type="entry name" value="NADH_UbQ_OxRdtase_chain2"/>
</dbReference>
<comment type="similarity">
    <text evidence="3 18">Belongs to the complex I subunit 2 family.</text>
</comment>
<keyword evidence="10 18" id="KW-1278">Translocase</keyword>
<dbReference type="GO" id="GO:0006120">
    <property type="term" value="P:mitochondrial electron transport, NADH to ubiquinone"/>
    <property type="evidence" value="ECO:0007669"/>
    <property type="project" value="InterPro"/>
</dbReference>
<evidence type="ECO:0000256" key="3">
    <source>
        <dbReference type="ARBA" id="ARBA00007012"/>
    </source>
</evidence>
<evidence type="ECO:0000256" key="19">
    <source>
        <dbReference type="SAM" id="SignalP"/>
    </source>
</evidence>
<dbReference type="RefSeq" id="YP_010611141.1">
    <property type="nucleotide sequence ID" value="NC_070019.1"/>
</dbReference>
<dbReference type="PANTHER" id="PTHR46552:SF1">
    <property type="entry name" value="NADH-UBIQUINONE OXIDOREDUCTASE CHAIN 2"/>
    <property type="match status" value="1"/>
</dbReference>
<keyword evidence="12" id="KW-1133">Transmembrane helix</keyword>
<evidence type="ECO:0000256" key="7">
    <source>
        <dbReference type="ARBA" id="ARBA00022660"/>
    </source>
</evidence>
<accession>A0A8F2Q3M7</accession>
<evidence type="ECO:0000259" key="20">
    <source>
        <dbReference type="Pfam" id="PF00361"/>
    </source>
</evidence>
<evidence type="ECO:0000313" key="21">
    <source>
        <dbReference type="EMBL" id="QWV61018.1"/>
    </source>
</evidence>
<keyword evidence="8" id="KW-0812">Transmembrane</keyword>
<evidence type="ECO:0000256" key="16">
    <source>
        <dbReference type="ARBA" id="ARBA00023136"/>
    </source>
</evidence>
<dbReference type="PANTHER" id="PTHR46552">
    <property type="entry name" value="NADH-UBIQUINONE OXIDOREDUCTASE CHAIN 2"/>
    <property type="match status" value="1"/>
</dbReference>
<proteinExistence type="inferred from homology"/>
<name>A0A8F2Q3M7_9HEMI</name>
<evidence type="ECO:0000256" key="1">
    <source>
        <dbReference type="ARBA" id="ARBA00003257"/>
    </source>
</evidence>
<evidence type="ECO:0000256" key="5">
    <source>
        <dbReference type="ARBA" id="ARBA00021008"/>
    </source>
</evidence>
<evidence type="ECO:0000256" key="4">
    <source>
        <dbReference type="ARBA" id="ARBA00012944"/>
    </source>
</evidence>
<dbReference type="GeneID" id="77616480"/>
<evidence type="ECO:0000256" key="15">
    <source>
        <dbReference type="ARBA" id="ARBA00023128"/>
    </source>
</evidence>
<dbReference type="AlphaFoldDB" id="A0A8F2Q3M7"/>
<keyword evidence="14 18" id="KW-0830">Ubiquinone</keyword>
<dbReference type="EC" id="7.1.1.2" evidence="4 18"/>
<evidence type="ECO:0000256" key="12">
    <source>
        <dbReference type="ARBA" id="ARBA00022989"/>
    </source>
</evidence>
<evidence type="ECO:0000256" key="17">
    <source>
        <dbReference type="ARBA" id="ARBA00049551"/>
    </source>
</evidence>
<dbReference type="CTD" id="4536"/>
<evidence type="ECO:0000256" key="8">
    <source>
        <dbReference type="ARBA" id="ARBA00022692"/>
    </source>
</evidence>
<sequence length="325" mass="37436">MKINLTKIMMMMMMMNSTIMAMSSNNFLYTWTAMEINMISFLPMLTKSNKMTDQTMKYFIIQGMASSMMIMAMMTNSMIESPVQASMMLTASMLMKLGLIPFHMWVPMLMNSSSWENCMLLSTIQKMIPIILTSQLTSMKTMTMPMMISLVAAPMSAMKQLSMKKIMAFSSIYNTPWMLVALMNSKPQFLMFMTIYSTTTSMLMMQMKKMNVMFTNQMMSMKKNMKITMMIMCLSMSGMPPMTGFFPKWMIIQSITPVSMTMSTMMILSSMIMSFVYIKMLSTNFTMHNLVKKTKKKEEKEMMTGYMNSFNTLGLPMMLTLKSMS</sequence>
<keyword evidence="19" id="KW-0732">Signal</keyword>
<evidence type="ECO:0000256" key="18">
    <source>
        <dbReference type="RuleBase" id="RU003403"/>
    </source>
</evidence>
<keyword evidence="15 18" id="KW-0496">Mitochondrion</keyword>
<evidence type="ECO:0000256" key="14">
    <source>
        <dbReference type="ARBA" id="ARBA00023075"/>
    </source>
</evidence>
<dbReference type="InterPro" id="IPR001750">
    <property type="entry name" value="ND/Mrp_TM"/>
</dbReference>
<feature type="chain" id="PRO_5034880707" description="NADH-ubiquinone oxidoreductase chain 2" evidence="19">
    <location>
        <begin position="22"/>
        <end position="325"/>
    </location>
</feature>
<evidence type="ECO:0000256" key="9">
    <source>
        <dbReference type="ARBA" id="ARBA00022792"/>
    </source>
</evidence>
<comment type="catalytic activity">
    <reaction evidence="17 18">
        <text>a ubiquinone + NADH + 5 H(+)(in) = a ubiquinol + NAD(+) + 4 H(+)(out)</text>
        <dbReference type="Rhea" id="RHEA:29091"/>
        <dbReference type="Rhea" id="RHEA-COMP:9565"/>
        <dbReference type="Rhea" id="RHEA-COMP:9566"/>
        <dbReference type="ChEBI" id="CHEBI:15378"/>
        <dbReference type="ChEBI" id="CHEBI:16389"/>
        <dbReference type="ChEBI" id="CHEBI:17976"/>
        <dbReference type="ChEBI" id="CHEBI:57540"/>
        <dbReference type="ChEBI" id="CHEBI:57945"/>
        <dbReference type="EC" id="7.1.1.2"/>
    </reaction>
</comment>
<evidence type="ECO:0000256" key="13">
    <source>
        <dbReference type="ARBA" id="ARBA00023027"/>
    </source>
</evidence>
<keyword evidence="16" id="KW-0472">Membrane</keyword>
<evidence type="ECO:0000256" key="10">
    <source>
        <dbReference type="ARBA" id="ARBA00022967"/>
    </source>
</evidence>